<dbReference type="Proteomes" id="UP000008881">
    <property type="component" value="Chromosome"/>
</dbReference>
<proteinExistence type="predicted"/>
<dbReference type="AlphaFoldDB" id="A0A0H3G1P5"/>
<evidence type="ECO:0000313" key="1">
    <source>
        <dbReference type="EMBL" id="AEG99094.1"/>
    </source>
</evidence>
<protein>
    <submittedName>
        <fullName evidence="1">Uncharacterized protein</fullName>
    </submittedName>
</protein>
<dbReference type="eggNOG" id="ENOG50346VZ">
    <property type="taxonomic scope" value="Bacteria"/>
</dbReference>
<reference evidence="1 2" key="1">
    <citation type="journal article" date="2012" name="J. Bacteriol.">
        <title>Complete genome sequence of Enterobacter aerogenes KCTC 2190.</title>
        <authorList>
            <person name="Shin S.H."/>
            <person name="Kim S."/>
            <person name="Kim J.Y."/>
            <person name="Lee S."/>
            <person name="Um Y."/>
            <person name="Oh M.K."/>
            <person name="Kim Y.R."/>
            <person name="Lee J."/>
            <person name="Yang K.S."/>
        </authorList>
    </citation>
    <scope>NUCLEOTIDE SEQUENCE [LARGE SCALE GENOMIC DNA]</scope>
    <source>
        <strain evidence="1 2">KCTC 2190</strain>
    </source>
</reference>
<keyword evidence="2" id="KW-1185">Reference proteome</keyword>
<dbReference type="OrthoDB" id="6579649at2"/>
<evidence type="ECO:0000313" key="2">
    <source>
        <dbReference type="Proteomes" id="UP000008881"/>
    </source>
</evidence>
<dbReference type="HOGENOM" id="CLU_2898278_0_0_6"/>
<dbReference type="KEGG" id="eae:EAE_20945"/>
<accession>A0A0H3G1P5</accession>
<gene>
    <name evidence="1" type="ordered locus">EAE_20945</name>
</gene>
<sequence length="62" mass="7127">MVNMRLSGWLQGYVSNQAKIFNETIASGFINLPKFGFFLLSTLMMMNQEDNFLSINDKTMDL</sequence>
<dbReference type="EMBL" id="CP002824">
    <property type="protein sequence ID" value="AEG99094.1"/>
    <property type="molecule type" value="Genomic_DNA"/>
</dbReference>
<name>A0A0H3G1P5_KLEAK</name>
<organism evidence="1 2">
    <name type="scientific">Klebsiella aerogenes (strain ATCC 13048 / DSM 30053 / CCUG 1429 / JCM 1235 / KCTC 2190 / NBRC 13534 / NCIMB 10102 / NCTC 10006 / CDC 819-56)</name>
    <name type="common">Enterobacter aerogenes</name>
    <dbReference type="NCBI Taxonomy" id="1028307"/>
    <lineage>
        <taxon>Bacteria</taxon>
        <taxon>Pseudomonadati</taxon>
        <taxon>Pseudomonadota</taxon>
        <taxon>Gammaproteobacteria</taxon>
        <taxon>Enterobacterales</taxon>
        <taxon>Enterobacteriaceae</taxon>
        <taxon>Klebsiella/Raoultella group</taxon>
        <taxon>Klebsiella</taxon>
    </lineage>
</organism>